<dbReference type="Gene3D" id="1.10.1200.90">
    <property type="entry name" value="DsbA-like domain"/>
    <property type="match status" value="1"/>
</dbReference>
<name>A0A2C9XPU2_9ENTE</name>
<feature type="domain" description="Thioredoxin-like fold" evidence="1">
    <location>
        <begin position="13"/>
        <end position="171"/>
    </location>
</feature>
<comment type="caution">
    <text evidence="2">The sequence shown here is derived from an EMBL/GenBank/DDBJ whole genome shotgun (WGS) entry which is preliminary data.</text>
</comment>
<dbReference type="CDD" id="cd02972">
    <property type="entry name" value="DsbA_family"/>
    <property type="match status" value="1"/>
</dbReference>
<evidence type="ECO:0000313" key="3">
    <source>
        <dbReference type="Proteomes" id="UP000194933"/>
    </source>
</evidence>
<reference evidence="2 3" key="1">
    <citation type="submission" date="2017-05" db="EMBL/GenBank/DDBJ databases">
        <title>The Genome Sequence of Enterococcus sp. 10A9_DIV0425.</title>
        <authorList>
            <consortium name="The Broad Institute Genomics Platform"/>
            <consortium name="The Broad Institute Genomic Center for Infectious Diseases"/>
            <person name="Earl A."/>
            <person name="Manson A."/>
            <person name="Schwartman J."/>
            <person name="Gilmore M."/>
            <person name="Abouelleil A."/>
            <person name="Cao P."/>
            <person name="Chapman S."/>
            <person name="Cusick C."/>
            <person name="Shea T."/>
            <person name="Young S."/>
            <person name="Neafsey D."/>
            <person name="Nusbaum C."/>
            <person name="Birren B."/>
        </authorList>
    </citation>
    <scope>NUCLEOTIDE SEQUENCE [LARGE SCALE GENOMIC DNA]</scope>
    <source>
        <strain evidence="2 3">10A9_DIV0425</strain>
    </source>
</reference>
<dbReference type="Pfam" id="PF13462">
    <property type="entry name" value="Thioredoxin_4"/>
    <property type="match status" value="1"/>
</dbReference>
<dbReference type="RefSeq" id="WP_086283543.1">
    <property type="nucleotide sequence ID" value="NZ_NGMO01000001.1"/>
</dbReference>
<accession>A0A2C9XPU2</accession>
<dbReference type="Gene3D" id="3.40.30.10">
    <property type="entry name" value="Glutaredoxin"/>
    <property type="match status" value="1"/>
</dbReference>
<dbReference type="Proteomes" id="UP000194933">
    <property type="component" value="Unassembled WGS sequence"/>
</dbReference>
<protein>
    <recommendedName>
        <fullName evidence="1">Thioredoxin-like fold domain-containing protein</fullName>
    </recommendedName>
</protein>
<dbReference type="InterPro" id="IPR036249">
    <property type="entry name" value="Thioredoxin-like_sf"/>
</dbReference>
<gene>
    <name evidence="2" type="ORF">A5844_000454</name>
</gene>
<sequence>MDISVIDATKTNTTTGIVVGDTNASKKMVEFINLACPYCRQWFDESHDLLEEAVASGKIQRIIKLFDKEKPSLQKGNVMHHHITATDEKKALQEIKQIFDAQDEWTQLDLEEVANYAEQTLGLSKQENPTTSQAIIDEANAANIRFVPTVIVEGKIFDESISAEELAEILK</sequence>
<dbReference type="SUPFAM" id="SSF52833">
    <property type="entry name" value="Thioredoxin-like"/>
    <property type="match status" value="1"/>
</dbReference>
<evidence type="ECO:0000259" key="1">
    <source>
        <dbReference type="Pfam" id="PF13462"/>
    </source>
</evidence>
<proteinExistence type="predicted"/>
<dbReference type="STRING" id="1987383.A5844_000454"/>
<dbReference type="EMBL" id="NGMO01000001">
    <property type="protein sequence ID" value="OTP12222.1"/>
    <property type="molecule type" value="Genomic_DNA"/>
</dbReference>
<dbReference type="AlphaFoldDB" id="A0A2C9XPU2"/>
<dbReference type="InterPro" id="IPR012336">
    <property type="entry name" value="Thioredoxin-like_fold"/>
</dbReference>
<keyword evidence="3" id="KW-1185">Reference proteome</keyword>
<evidence type="ECO:0000313" key="2">
    <source>
        <dbReference type="EMBL" id="OTP12222.1"/>
    </source>
</evidence>
<organism evidence="2 3">
    <name type="scientific">Candidatus Enterococcus wittei</name>
    <dbReference type="NCBI Taxonomy" id="1987383"/>
    <lineage>
        <taxon>Bacteria</taxon>
        <taxon>Bacillati</taxon>
        <taxon>Bacillota</taxon>
        <taxon>Bacilli</taxon>
        <taxon>Lactobacillales</taxon>
        <taxon>Enterococcaceae</taxon>
        <taxon>Enterococcus</taxon>
    </lineage>
</organism>